<keyword evidence="4 7" id="KW-0418">Kinase</keyword>
<comment type="caution">
    <text evidence="7">Lacks conserved residue(s) required for the propagation of feature annotation.</text>
</comment>
<feature type="binding site" evidence="7">
    <location>
        <position position="35"/>
    </location>
    <ligand>
        <name>substrate</name>
    </ligand>
</feature>
<dbReference type="CDD" id="cd00464">
    <property type="entry name" value="SK"/>
    <property type="match status" value="1"/>
</dbReference>
<evidence type="ECO:0000256" key="1">
    <source>
        <dbReference type="ARBA" id="ARBA00022605"/>
    </source>
</evidence>
<dbReference type="PANTHER" id="PTHR21087">
    <property type="entry name" value="SHIKIMATE KINASE"/>
    <property type="match status" value="1"/>
</dbReference>
<dbReference type="GO" id="GO:0005524">
    <property type="term" value="F:ATP binding"/>
    <property type="evidence" value="ECO:0007669"/>
    <property type="project" value="UniProtKB-UniRule"/>
</dbReference>
<evidence type="ECO:0000313" key="8">
    <source>
        <dbReference type="EMBL" id="MBS9522703.1"/>
    </source>
</evidence>
<accession>A0AAP2CE72</accession>
<comment type="pathway">
    <text evidence="7">Metabolic intermediate biosynthesis; chorismate biosynthesis; chorismate from D-erythrose 4-phosphate and phosphoenolpyruvate: step 5/7.</text>
</comment>
<protein>
    <recommendedName>
        <fullName evidence="7">Shikimate kinase</fullName>
        <shortName evidence="7">SK</shortName>
        <ecNumber evidence="7">2.7.1.71</ecNumber>
    </recommendedName>
</protein>
<evidence type="ECO:0000313" key="9">
    <source>
        <dbReference type="Proteomes" id="UP001319104"/>
    </source>
</evidence>
<dbReference type="PANTHER" id="PTHR21087:SF16">
    <property type="entry name" value="SHIKIMATE KINASE 1, CHLOROPLASTIC"/>
    <property type="match status" value="1"/>
</dbReference>
<reference evidence="8 9" key="1">
    <citation type="submission" date="2021-05" db="EMBL/GenBank/DDBJ databases">
        <authorList>
            <person name="Zhang Z.D."/>
            <person name="Osman G."/>
        </authorList>
    </citation>
    <scope>NUCLEOTIDE SEQUENCE [LARGE SCALE GENOMIC DNA]</scope>
    <source>
        <strain evidence="8 9">KCTC 32217</strain>
    </source>
</reference>
<dbReference type="InterPro" id="IPR000623">
    <property type="entry name" value="Shikimate_kinase/TSH1"/>
</dbReference>
<evidence type="ECO:0000256" key="7">
    <source>
        <dbReference type="HAMAP-Rule" id="MF_00109"/>
    </source>
</evidence>
<dbReference type="GO" id="GO:0009423">
    <property type="term" value="P:chorismate biosynthetic process"/>
    <property type="evidence" value="ECO:0007669"/>
    <property type="project" value="UniProtKB-UniRule"/>
</dbReference>
<keyword evidence="6 7" id="KW-0057">Aromatic amino acid biosynthesis</keyword>
<dbReference type="SUPFAM" id="SSF52540">
    <property type="entry name" value="P-loop containing nucleoside triphosphate hydrolases"/>
    <property type="match status" value="1"/>
</dbReference>
<comment type="subunit">
    <text evidence="7">Monomer.</text>
</comment>
<keyword evidence="5 7" id="KW-0067">ATP-binding</keyword>
<dbReference type="AlphaFoldDB" id="A0AAP2CE72"/>
<dbReference type="Pfam" id="PF01202">
    <property type="entry name" value="SKI"/>
    <property type="match status" value="1"/>
</dbReference>
<evidence type="ECO:0000256" key="4">
    <source>
        <dbReference type="ARBA" id="ARBA00022777"/>
    </source>
</evidence>
<evidence type="ECO:0000256" key="2">
    <source>
        <dbReference type="ARBA" id="ARBA00022679"/>
    </source>
</evidence>
<dbReference type="Proteomes" id="UP001319104">
    <property type="component" value="Unassembled WGS sequence"/>
</dbReference>
<dbReference type="HAMAP" id="MF_00109">
    <property type="entry name" value="Shikimate_kinase"/>
    <property type="match status" value="1"/>
</dbReference>
<keyword evidence="9" id="KW-1185">Reference proteome</keyword>
<keyword evidence="7" id="KW-0460">Magnesium</keyword>
<comment type="catalytic activity">
    <reaction evidence="7">
        <text>shikimate + ATP = 3-phosphoshikimate + ADP + H(+)</text>
        <dbReference type="Rhea" id="RHEA:13121"/>
        <dbReference type="ChEBI" id="CHEBI:15378"/>
        <dbReference type="ChEBI" id="CHEBI:30616"/>
        <dbReference type="ChEBI" id="CHEBI:36208"/>
        <dbReference type="ChEBI" id="CHEBI:145989"/>
        <dbReference type="ChEBI" id="CHEBI:456216"/>
        <dbReference type="EC" id="2.7.1.71"/>
    </reaction>
</comment>
<dbReference type="GO" id="GO:0009073">
    <property type="term" value="P:aromatic amino acid family biosynthetic process"/>
    <property type="evidence" value="ECO:0007669"/>
    <property type="project" value="UniProtKB-KW"/>
</dbReference>
<evidence type="ECO:0000256" key="6">
    <source>
        <dbReference type="ARBA" id="ARBA00023141"/>
    </source>
</evidence>
<dbReference type="EC" id="2.7.1.71" evidence="7"/>
<keyword evidence="2 7" id="KW-0808">Transferase</keyword>
<evidence type="ECO:0000256" key="3">
    <source>
        <dbReference type="ARBA" id="ARBA00022741"/>
    </source>
</evidence>
<organism evidence="8 9">
    <name type="scientific">Litoribacter ruber</name>
    <dbReference type="NCBI Taxonomy" id="702568"/>
    <lineage>
        <taxon>Bacteria</taxon>
        <taxon>Pseudomonadati</taxon>
        <taxon>Bacteroidota</taxon>
        <taxon>Cytophagia</taxon>
        <taxon>Cytophagales</taxon>
        <taxon>Cyclobacteriaceae</taxon>
        <taxon>Litoribacter</taxon>
    </lineage>
</organism>
<keyword evidence="7" id="KW-0963">Cytoplasm</keyword>
<feature type="binding site" evidence="7">
    <location>
        <position position="120"/>
    </location>
    <ligand>
        <name>ATP</name>
        <dbReference type="ChEBI" id="CHEBI:30616"/>
    </ligand>
</feature>
<feature type="binding site" evidence="7">
    <location>
        <position position="82"/>
    </location>
    <ligand>
        <name>substrate</name>
    </ligand>
</feature>
<dbReference type="InterPro" id="IPR027417">
    <property type="entry name" value="P-loop_NTPase"/>
</dbReference>
<dbReference type="GO" id="GO:0000287">
    <property type="term" value="F:magnesium ion binding"/>
    <property type="evidence" value="ECO:0007669"/>
    <property type="project" value="UniProtKB-UniRule"/>
</dbReference>
<dbReference type="GO" id="GO:0005829">
    <property type="term" value="C:cytosol"/>
    <property type="evidence" value="ECO:0007669"/>
    <property type="project" value="TreeGrafter"/>
</dbReference>
<comment type="subcellular location">
    <subcellularLocation>
        <location evidence="7">Cytoplasm</location>
    </subcellularLocation>
</comment>
<dbReference type="Gene3D" id="3.40.50.300">
    <property type="entry name" value="P-loop containing nucleotide triphosphate hydrolases"/>
    <property type="match status" value="1"/>
</dbReference>
<proteinExistence type="inferred from homology"/>
<sequence>MNKEKIILVGMPGSGKSTLGKAVAEVLQLSFFDLDQVIEEEAGRSIPEIFEELGEEEFRMLERRALSKMLNTPHGYVLATGGGAPCFFDNMEEINAAGLSIFLDPPLEQILIRLSHSQNRPMFAGLDSEARLAKLRMIYGQRQPFYRRAHFRLNNIAVVSDILALVDKREGDDE</sequence>
<dbReference type="PRINTS" id="PR01100">
    <property type="entry name" value="SHIKIMTKNASE"/>
</dbReference>
<comment type="cofactor">
    <cofactor evidence="7">
        <name>Mg(2+)</name>
        <dbReference type="ChEBI" id="CHEBI:18420"/>
    </cofactor>
    <text evidence="7">Binds 1 Mg(2+) ion per subunit.</text>
</comment>
<keyword evidence="7" id="KW-0479">Metal-binding</keyword>
<dbReference type="RefSeq" id="WP_213943594.1">
    <property type="nucleotide sequence ID" value="NZ_JAHBGI010000004.1"/>
</dbReference>
<dbReference type="InterPro" id="IPR031322">
    <property type="entry name" value="Shikimate/glucono_kinase"/>
</dbReference>
<comment type="similarity">
    <text evidence="7">Belongs to the shikimate kinase family.</text>
</comment>
<evidence type="ECO:0000256" key="5">
    <source>
        <dbReference type="ARBA" id="ARBA00022840"/>
    </source>
</evidence>
<gene>
    <name evidence="7" type="primary">aroK</name>
    <name evidence="8" type="ORF">KI659_01630</name>
</gene>
<feature type="binding site" evidence="7">
    <location>
        <position position="59"/>
    </location>
    <ligand>
        <name>substrate</name>
    </ligand>
</feature>
<name>A0AAP2CE72_9BACT</name>
<comment type="caution">
    <text evidence="8">The sequence shown here is derived from an EMBL/GenBank/DDBJ whole genome shotgun (WGS) entry which is preliminary data.</text>
</comment>
<feature type="binding site" evidence="7">
    <location>
        <position position="17"/>
    </location>
    <ligand>
        <name>Mg(2+)</name>
        <dbReference type="ChEBI" id="CHEBI:18420"/>
    </ligand>
</feature>
<dbReference type="GO" id="GO:0004765">
    <property type="term" value="F:shikimate kinase activity"/>
    <property type="evidence" value="ECO:0007669"/>
    <property type="project" value="UniProtKB-UniRule"/>
</dbReference>
<keyword evidence="3 7" id="KW-0547">Nucleotide-binding</keyword>
<comment type="function">
    <text evidence="7">Catalyzes the specific phosphorylation of the 3-hydroxyl group of shikimic acid using ATP as a cosubstrate.</text>
</comment>
<feature type="binding site" evidence="7">
    <location>
        <begin position="13"/>
        <end position="18"/>
    </location>
    <ligand>
        <name>ATP</name>
        <dbReference type="ChEBI" id="CHEBI:30616"/>
    </ligand>
</feature>
<dbReference type="GO" id="GO:0008652">
    <property type="term" value="P:amino acid biosynthetic process"/>
    <property type="evidence" value="ECO:0007669"/>
    <property type="project" value="UniProtKB-KW"/>
</dbReference>
<dbReference type="EMBL" id="JAHCMY010000001">
    <property type="protein sequence ID" value="MBS9522703.1"/>
    <property type="molecule type" value="Genomic_DNA"/>
</dbReference>
<keyword evidence="1 7" id="KW-0028">Amino-acid biosynthesis</keyword>
<feature type="binding site" evidence="7">
    <location>
        <position position="142"/>
    </location>
    <ligand>
        <name>substrate</name>
    </ligand>
</feature>